<keyword evidence="3" id="KW-0804">Transcription</keyword>
<proteinExistence type="predicted"/>
<evidence type="ECO:0000256" key="3">
    <source>
        <dbReference type="ARBA" id="ARBA00023163"/>
    </source>
</evidence>
<keyword evidence="2" id="KW-0238">DNA-binding</keyword>
<dbReference type="EMBL" id="CP045810">
    <property type="protein sequence ID" value="QHN41159.1"/>
    <property type="molecule type" value="Genomic_DNA"/>
</dbReference>
<gene>
    <name evidence="4" type="ORF">GII30_20090</name>
</gene>
<evidence type="ECO:0000313" key="4">
    <source>
        <dbReference type="EMBL" id="QHN41159.1"/>
    </source>
</evidence>
<reference evidence="4" key="1">
    <citation type="journal article" date="2021" name="Nat. Microbiol.">
        <title>Cocultivation of an ultrasmall environmental parasitic bacterium with lytic ability against bacteria associated with wastewater foams.</title>
        <authorList>
            <person name="Batinovic S."/>
            <person name="Rose J.J.A."/>
            <person name="Ratcliffe J."/>
            <person name="Seviour R.J."/>
            <person name="Petrovski S."/>
        </authorList>
    </citation>
    <scope>NUCLEOTIDE SEQUENCE</scope>
    <source>
        <strain evidence="4">CON44</strain>
    </source>
</reference>
<accession>A0A857KNW3</accession>
<dbReference type="PRINTS" id="PR00455">
    <property type="entry name" value="HTHTETR"/>
</dbReference>
<dbReference type="PANTHER" id="PTHR30055">
    <property type="entry name" value="HTH-TYPE TRANSCRIPTIONAL REGULATOR RUTR"/>
    <property type="match status" value="1"/>
</dbReference>
<dbReference type="Pfam" id="PF00440">
    <property type="entry name" value="TetR_N"/>
    <property type="match status" value="1"/>
</dbReference>
<dbReference type="AlphaFoldDB" id="A0A857KNW3"/>
<dbReference type="InterPro" id="IPR001647">
    <property type="entry name" value="HTH_TetR"/>
</dbReference>
<dbReference type="InterPro" id="IPR050109">
    <property type="entry name" value="HTH-type_TetR-like_transc_reg"/>
</dbReference>
<dbReference type="PANTHER" id="PTHR30055:SF234">
    <property type="entry name" value="HTH-TYPE TRANSCRIPTIONAL REGULATOR BETI"/>
    <property type="match status" value="1"/>
</dbReference>
<protein>
    <submittedName>
        <fullName evidence="4">TetR family transcriptional regulator</fullName>
    </submittedName>
</protein>
<evidence type="ECO:0000256" key="2">
    <source>
        <dbReference type="ARBA" id="ARBA00023125"/>
    </source>
</evidence>
<dbReference type="RefSeq" id="WP_005184750.1">
    <property type="nucleotide sequence ID" value="NZ_CP045804.1"/>
</dbReference>
<dbReference type="InterPro" id="IPR009057">
    <property type="entry name" value="Homeodomain-like_sf"/>
</dbReference>
<evidence type="ECO:0000256" key="1">
    <source>
        <dbReference type="ARBA" id="ARBA00023015"/>
    </source>
</evidence>
<dbReference type="SUPFAM" id="SSF46689">
    <property type="entry name" value="Homeodomain-like"/>
    <property type="match status" value="1"/>
</dbReference>
<dbReference type="GO" id="GO:0000976">
    <property type="term" value="F:transcription cis-regulatory region binding"/>
    <property type="evidence" value="ECO:0007669"/>
    <property type="project" value="TreeGrafter"/>
</dbReference>
<dbReference type="GO" id="GO:0003700">
    <property type="term" value="F:DNA-binding transcription factor activity"/>
    <property type="evidence" value="ECO:0007669"/>
    <property type="project" value="TreeGrafter"/>
</dbReference>
<dbReference type="Gene3D" id="1.10.357.10">
    <property type="entry name" value="Tetracycline Repressor, domain 2"/>
    <property type="match status" value="1"/>
</dbReference>
<keyword evidence="1" id="KW-0805">Transcription regulation</keyword>
<organism evidence="4">
    <name type="scientific">Gordonia amarae</name>
    <dbReference type="NCBI Taxonomy" id="36821"/>
    <lineage>
        <taxon>Bacteria</taxon>
        <taxon>Bacillati</taxon>
        <taxon>Actinomycetota</taxon>
        <taxon>Actinomycetes</taxon>
        <taxon>Mycobacteriales</taxon>
        <taxon>Gordoniaceae</taxon>
        <taxon>Gordonia</taxon>
    </lineage>
</organism>
<sequence>MSNTRGAPSGREAQRLETRQRLLDAATAEYARAGIAGADLNAIVNEVGVARGTFYFHFPTKEHVLVDIEARQEDLISEVLGDFLATGPSLTDALAKTIELIADIETRLGKHLFKDLVALRFSPNRPVTEEWREHKVIGLVVELIGSAQSRGEAEIVVDPYHSAVFFLLGVYGLLAVTIDADQLRKESVDSYLTYTLRSLQAR</sequence>
<name>A0A857KNW3_9ACTN</name>
<dbReference type="PROSITE" id="PS50977">
    <property type="entry name" value="HTH_TETR_2"/>
    <property type="match status" value="1"/>
</dbReference>